<name>A0ABQ8UQL2_9EUKA</name>
<evidence type="ECO:0000256" key="6">
    <source>
        <dbReference type="SAM" id="MobiDB-lite"/>
    </source>
</evidence>
<comment type="caution">
    <text evidence="7">The sequence shown here is derived from an EMBL/GenBank/DDBJ whole genome shotgun (WGS) entry which is preliminary data.</text>
</comment>
<evidence type="ECO:0000313" key="8">
    <source>
        <dbReference type="Proteomes" id="UP001141327"/>
    </source>
</evidence>
<accession>A0ABQ8UQL2</accession>
<keyword evidence="4" id="KW-0472">Membrane</keyword>
<keyword evidence="8" id="KW-1185">Reference proteome</keyword>
<dbReference type="PANTHER" id="PTHR16082:SF2">
    <property type="entry name" value="AP-5 COMPLEX SUBUNIT MU-1"/>
    <property type="match status" value="1"/>
</dbReference>
<organism evidence="7 8">
    <name type="scientific">Paratrimastix pyriformis</name>
    <dbReference type="NCBI Taxonomy" id="342808"/>
    <lineage>
        <taxon>Eukaryota</taxon>
        <taxon>Metamonada</taxon>
        <taxon>Preaxostyla</taxon>
        <taxon>Paratrimastigidae</taxon>
        <taxon>Paratrimastix</taxon>
    </lineage>
</organism>
<proteinExistence type="inferred from homology"/>
<sequence length="717" mass="76353">MSAVRLFFLVQREEVLFSRFYPIVEQRHMMWALQSNVHYSRAPPSHVLAPLFLSTLNNQLASPSDPIHHIPLVSLVPLGCPLLFVRLPNFTVARPSATAAATPLTSFLRPMPLRKTADPALATTCPTCAQSTEDSAALESVDWIPVVYKKKGDLIACAVPSLRLHPPHPLLAAETTGVLDFLESSLALLADFMPPVCSYSFSEGQASFPSSRPAPQSPASIQRFGVLFSHAFPYGYEALAPLTSGKAHVQPRLAPFLLPQPPSLPPPRTLAVPTFVPGQPAVGLTVVEQCQVSIYDHPAPVPKFEARVRGAIHLHVAPLHPYRQHPPPGQAVSATQAKGPAGPPSHPLALLNYVRGELGSLMPGGPGSSPLPLPSMLPAGPSQHPMVQVALEIPPALELRPVFPVQRVDGNISVRLPVSPPSAYPEALNLELARYQCPLAAVPIKCDYQMQADPRTRECHLMLQLKLVAPLPGPLEHCQVVFAFHGRPPIRSVEGEPTVGRLSTGQAPVTDPALFPTLATPPAPAGASKGRQAPGQEQPPSESGPSRATDGCPALVWDLGSLSSAAPKAALEAHVHFERLPEDEPLPESHEEAEGVVVPAEALPPSFPKARRDANPHCTCPFLIDTNSCAQFFFSHSGGTLSGLHVAGVTPNLTTPSPTAPSIITAALPPVAYTLDAGTYLAWNGFGAARVAVEAPELLQMPSEHEQQQGPEVAVSQ</sequence>
<comment type="similarity">
    <text evidence="1">Belongs to the adaptor complexes medium subunit family.</text>
</comment>
<dbReference type="Proteomes" id="UP001141327">
    <property type="component" value="Unassembled WGS sequence"/>
</dbReference>
<evidence type="ECO:0000256" key="1">
    <source>
        <dbReference type="ARBA" id="ARBA00005324"/>
    </source>
</evidence>
<keyword evidence="3" id="KW-0653">Protein transport</keyword>
<evidence type="ECO:0000313" key="7">
    <source>
        <dbReference type="EMBL" id="KAJ4459634.1"/>
    </source>
</evidence>
<gene>
    <name evidence="7" type="ORF">PAPYR_4382</name>
</gene>
<evidence type="ECO:0000256" key="2">
    <source>
        <dbReference type="ARBA" id="ARBA00022448"/>
    </source>
</evidence>
<reference evidence="7" key="1">
    <citation type="journal article" date="2022" name="bioRxiv">
        <title>Genomics of Preaxostyla Flagellates Illuminates Evolutionary Transitions and the Path Towards Mitochondrial Loss.</title>
        <authorList>
            <person name="Novak L.V.F."/>
            <person name="Treitli S.C."/>
            <person name="Pyrih J."/>
            <person name="Halakuc P."/>
            <person name="Pipaliya S.V."/>
            <person name="Vacek V."/>
            <person name="Brzon O."/>
            <person name="Soukal P."/>
            <person name="Eme L."/>
            <person name="Dacks J.B."/>
            <person name="Karnkowska A."/>
            <person name="Elias M."/>
            <person name="Hampl V."/>
        </authorList>
    </citation>
    <scope>NUCLEOTIDE SEQUENCE</scope>
    <source>
        <strain evidence="7">RCP-MX</strain>
    </source>
</reference>
<evidence type="ECO:0000256" key="4">
    <source>
        <dbReference type="ARBA" id="ARBA00023136"/>
    </source>
</evidence>
<evidence type="ECO:0000256" key="5">
    <source>
        <dbReference type="ARBA" id="ARBA00029433"/>
    </source>
</evidence>
<evidence type="ECO:0000256" key="3">
    <source>
        <dbReference type="ARBA" id="ARBA00022927"/>
    </source>
</evidence>
<dbReference type="PANTHER" id="PTHR16082">
    <property type="entry name" value="AP-5 COMPLEX SUBUNIT MU-1"/>
    <property type="match status" value="1"/>
</dbReference>
<feature type="region of interest" description="Disordered" evidence="6">
    <location>
        <begin position="494"/>
        <end position="550"/>
    </location>
</feature>
<dbReference type="InterPro" id="IPR039591">
    <property type="entry name" value="AP5M1"/>
</dbReference>
<dbReference type="EMBL" id="JAPMOS010000018">
    <property type="protein sequence ID" value="KAJ4459634.1"/>
    <property type="molecule type" value="Genomic_DNA"/>
</dbReference>
<protein>
    <submittedName>
        <fullName evidence="7">Uncharacterized protein</fullName>
    </submittedName>
</protein>
<comment type="subcellular location">
    <subcellularLocation>
        <location evidence="5">Endomembrane system</location>
        <topology evidence="5">Peripheral membrane protein</topology>
        <orientation evidence="5">Cytoplasmic side</orientation>
    </subcellularLocation>
</comment>
<keyword evidence="2" id="KW-0813">Transport</keyword>